<name>A0ABV5ZUG8_9PSEU</name>
<evidence type="ECO:0000256" key="8">
    <source>
        <dbReference type="PROSITE-ProRule" id="PRU01379"/>
    </source>
</evidence>
<feature type="active site" description="Proton donor/acceptor" evidence="8">
    <location>
        <position position="426"/>
    </location>
</feature>
<feature type="signal peptide" evidence="9">
    <location>
        <begin position="1"/>
        <end position="31"/>
    </location>
</feature>
<dbReference type="Proteomes" id="UP001589693">
    <property type="component" value="Unassembled WGS sequence"/>
</dbReference>
<keyword evidence="9" id="KW-0732">Signal</keyword>
<protein>
    <submittedName>
        <fullName evidence="11">M14 family zinc carboxypeptidase</fullName>
    </submittedName>
</protein>
<dbReference type="InterPro" id="IPR057247">
    <property type="entry name" value="CARBOXYPEPT_ZN_2"/>
</dbReference>
<evidence type="ECO:0000256" key="5">
    <source>
        <dbReference type="ARBA" id="ARBA00022801"/>
    </source>
</evidence>
<dbReference type="PANTHER" id="PTHR11705:SF143">
    <property type="entry name" value="SLL0236 PROTEIN"/>
    <property type="match status" value="1"/>
</dbReference>
<dbReference type="PROSITE" id="PS52035">
    <property type="entry name" value="PEPTIDASE_M14"/>
    <property type="match status" value="1"/>
</dbReference>
<dbReference type="GO" id="GO:0004180">
    <property type="term" value="F:carboxypeptidase activity"/>
    <property type="evidence" value="ECO:0007669"/>
    <property type="project" value="UniProtKB-KW"/>
</dbReference>
<evidence type="ECO:0000256" key="7">
    <source>
        <dbReference type="ARBA" id="ARBA00023049"/>
    </source>
</evidence>
<comment type="caution">
    <text evidence="11">The sequence shown here is derived from an EMBL/GenBank/DDBJ whole genome shotgun (WGS) entry which is preliminary data.</text>
</comment>
<comment type="cofactor">
    <cofactor evidence="1">
        <name>Zn(2+)</name>
        <dbReference type="ChEBI" id="CHEBI:29105"/>
    </cofactor>
</comment>
<dbReference type="Gene3D" id="3.40.630.10">
    <property type="entry name" value="Zn peptidases"/>
    <property type="match status" value="1"/>
</dbReference>
<dbReference type="PROSITE" id="PS00133">
    <property type="entry name" value="CARBOXYPEPT_ZN_2"/>
    <property type="match status" value="1"/>
</dbReference>
<keyword evidence="6" id="KW-0862">Zinc</keyword>
<keyword evidence="7" id="KW-0482">Metalloprotease</keyword>
<dbReference type="PRINTS" id="PR00765">
    <property type="entry name" value="CRBOXYPTASEA"/>
</dbReference>
<feature type="domain" description="Peptidase M14" evidence="10">
    <location>
        <begin position="124"/>
        <end position="462"/>
    </location>
</feature>
<gene>
    <name evidence="11" type="ORF">ACFFQA_11405</name>
</gene>
<dbReference type="SMART" id="SM00631">
    <property type="entry name" value="Zn_pept"/>
    <property type="match status" value="1"/>
</dbReference>
<dbReference type="PANTHER" id="PTHR11705">
    <property type="entry name" value="PROTEASE FAMILY M14 CARBOXYPEPTIDASE A,B"/>
    <property type="match status" value="1"/>
</dbReference>
<keyword evidence="3" id="KW-0645">Protease</keyword>
<dbReference type="RefSeq" id="WP_377851745.1">
    <property type="nucleotide sequence ID" value="NZ_JBHLZU010000010.1"/>
</dbReference>
<evidence type="ECO:0000256" key="2">
    <source>
        <dbReference type="ARBA" id="ARBA00005988"/>
    </source>
</evidence>
<evidence type="ECO:0000256" key="9">
    <source>
        <dbReference type="SAM" id="SignalP"/>
    </source>
</evidence>
<evidence type="ECO:0000313" key="12">
    <source>
        <dbReference type="Proteomes" id="UP001589693"/>
    </source>
</evidence>
<keyword evidence="5" id="KW-0378">Hydrolase</keyword>
<evidence type="ECO:0000259" key="10">
    <source>
        <dbReference type="PROSITE" id="PS52035"/>
    </source>
</evidence>
<evidence type="ECO:0000256" key="1">
    <source>
        <dbReference type="ARBA" id="ARBA00001947"/>
    </source>
</evidence>
<keyword evidence="4" id="KW-0479">Metal-binding</keyword>
<dbReference type="Pfam" id="PF00246">
    <property type="entry name" value="Peptidase_M14"/>
    <property type="match status" value="1"/>
</dbReference>
<comment type="similarity">
    <text evidence="2 8">Belongs to the peptidase M14 family.</text>
</comment>
<evidence type="ECO:0000256" key="3">
    <source>
        <dbReference type="ARBA" id="ARBA00022670"/>
    </source>
</evidence>
<evidence type="ECO:0000313" key="11">
    <source>
        <dbReference type="EMBL" id="MFB9904538.1"/>
    </source>
</evidence>
<reference evidence="11 12" key="1">
    <citation type="submission" date="2024-09" db="EMBL/GenBank/DDBJ databases">
        <authorList>
            <person name="Sun Q."/>
            <person name="Mori K."/>
        </authorList>
    </citation>
    <scope>NUCLEOTIDE SEQUENCE [LARGE SCALE GENOMIC DNA]</scope>
    <source>
        <strain evidence="11 12">TBRC 7907</strain>
    </source>
</reference>
<keyword evidence="12" id="KW-1185">Reference proteome</keyword>
<accession>A0ABV5ZUG8</accession>
<proteinExistence type="inferred from homology"/>
<evidence type="ECO:0000256" key="6">
    <source>
        <dbReference type="ARBA" id="ARBA00022833"/>
    </source>
</evidence>
<dbReference type="InterPro" id="IPR000834">
    <property type="entry name" value="Peptidase_M14"/>
</dbReference>
<keyword evidence="11" id="KW-0121">Carboxypeptidase</keyword>
<organism evidence="11 12">
    <name type="scientific">Allokutzneria oryzae</name>
    <dbReference type="NCBI Taxonomy" id="1378989"/>
    <lineage>
        <taxon>Bacteria</taxon>
        <taxon>Bacillati</taxon>
        <taxon>Actinomycetota</taxon>
        <taxon>Actinomycetes</taxon>
        <taxon>Pseudonocardiales</taxon>
        <taxon>Pseudonocardiaceae</taxon>
        <taxon>Allokutzneria</taxon>
    </lineage>
</organism>
<feature type="chain" id="PRO_5045179562" evidence="9">
    <location>
        <begin position="32"/>
        <end position="580"/>
    </location>
</feature>
<dbReference type="EMBL" id="JBHLZU010000010">
    <property type="protein sequence ID" value="MFB9904538.1"/>
    <property type="molecule type" value="Genomic_DNA"/>
</dbReference>
<evidence type="ECO:0000256" key="4">
    <source>
        <dbReference type="ARBA" id="ARBA00022723"/>
    </source>
</evidence>
<dbReference type="SUPFAM" id="SSF53187">
    <property type="entry name" value="Zn-dependent exopeptidases"/>
    <property type="match status" value="1"/>
</dbReference>
<sequence length="580" mass="61453">MPRRPGRLRSAVAVTAAALTVAALAPNSATAVPGAEQPQVLHVTAPGQDAAALAQRLAASGFDVVSRQGTEVQVLGTAETKAELAAQGARVLRTAPAAGAVVAPAAYPKPKLLADKDYPTHYGGYRTVEGFHSFTRDVAAAYPALARRVEYGDSWKKTQDPGAGNTLEALCLTANAAAGCKTDPNSAKPRFLLMAQIHARELTTSELAWRYITKLVDGYTTDAEVTALLDGTEIWVVPQVNPDGIQWVEEGLKTGTGSTSTAWQRKNINNTNGNEPCRGGSSSQYGIDLNRNWDSNWGKAGTSTGTCNQVYKGPKAASEPEVTQLATLFTKLFADQRGPAPTDPAPLTTRGAMITLHTYSNLVLFPWGYDGNTKAPNDSGLRSMAFRMNHYNGYDAGQPGEVLYDASGTTDDWAYDKLGIASFTYEIGPPSGECSGFHPAYTCQDRFWKENENALLYAAKVASKPYVAAQGPTVSQIVVQRARSEFASFTAKADDDAYGRAGVGRPAAQNVTAAEVYLDKAPWAGGTPQVLEVRGTGATVEIGGVVPTASLGSSKRLAYVRAQDAAGNWGPITATWLPAR</sequence>